<dbReference type="AlphaFoldDB" id="A0A848QHS3"/>
<evidence type="ECO:0000313" key="3">
    <source>
        <dbReference type="EMBL" id="NMW30544.1"/>
    </source>
</evidence>
<comment type="caution">
    <text evidence="3">The sequence shown here is derived from an EMBL/GenBank/DDBJ whole genome shotgun (WGS) entry which is preliminary data.</text>
</comment>
<organism evidence="3 4">
    <name type="scientific">Pontixanthobacter rizhaonensis</name>
    <dbReference type="NCBI Taxonomy" id="2730337"/>
    <lineage>
        <taxon>Bacteria</taxon>
        <taxon>Pseudomonadati</taxon>
        <taxon>Pseudomonadota</taxon>
        <taxon>Alphaproteobacteria</taxon>
        <taxon>Sphingomonadales</taxon>
        <taxon>Erythrobacteraceae</taxon>
        <taxon>Pontixanthobacter</taxon>
    </lineage>
</organism>
<evidence type="ECO:0008006" key="5">
    <source>
        <dbReference type="Google" id="ProtNLM"/>
    </source>
</evidence>
<keyword evidence="2" id="KW-0812">Transmembrane</keyword>
<feature type="transmembrane region" description="Helical" evidence="2">
    <location>
        <begin position="52"/>
        <end position="70"/>
    </location>
</feature>
<sequence>MNDLTKDADRLLQEGKMLVRDNREGGRHRRAGSIGNGSARIKRRNWIKRAKYFAGAVLTIFISASVAGLLLEGIGFTGIMMMALAVMAAAFVFTNYPKVKTPKRADLTKGDVRQMVGKTELWLEHQRPALPPPAAKIVEDMGVQLDSLGLQLETIDQEHPAAREVRKLVGEVLPETVDSYRNIPAHLRSEKRAGSTPDQQVTESLGKISKEIDHVTRQLAEGSLDDLAIKTRYLEYKYGEGEDTSVSDGLRNDKEPS</sequence>
<dbReference type="RefSeq" id="WP_170009309.1">
    <property type="nucleotide sequence ID" value="NZ_JABCRE010000002.1"/>
</dbReference>
<keyword evidence="2" id="KW-0472">Membrane</keyword>
<evidence type="ECO:0000313" key="4">
    <source>
        <dbReference type="Proteomes" id="UP000561181"/>
    </source>
</evidence>
<name>A0A848QHS3_9SPHN</name>
<reference evidence="3 4" key="1">
    <citation type="submission" date="2020-04" db="EMBL/GenBank/DDBJ databases">
        <authorList>
            <person name="Liu A."/>
        </authorList>
    </citation>
    <scope>NUCLEOTIDE SEQUENCE [LARGE SCALE GENOMIC DNA]</scope>
    <source>
        <strain evidence="3 4">RZ02</strain>
    </source>
</reference>
<evidence type="ECO:0000256" key="2">
    <source>
        <dbReference type="SAM" id="Phobius"/>
    </source>
</evidence>
<dbReference type="EMBL" id="JABCRE010000002">
    <property type="protein sequence ID" value="NMW30544.1"/>
    <property type="molecule type" value="Genomic_DNA"/>
</dbReference>
<feature type="region of interest" description="Disordered" evidence="1">
    <location>
        <begin position="186"/>
        <end position="207"/>
    </location>
</feature>
<keyword evidence="4" id="KW-1185">Reference proteome</keyword>
<proteinExistence type="predicted"/>
<evidence type="ECO:0000256" key="1">
    <source>
        <dbReference type="SAM" id="MobiDB-lite"/>
    </source>
</evidence>
<gene>
    <name evidence="3" type="ORF">HKD42_00490</name>
</gene>
<protein>
    <recommendedName>
        <fullName evidence="5">5-bromo-4-chloroindolyl phosphate hydrolysis protein</fullName>
    </recommendedName>
</protein>
<keyword evidence="2" id="KW-1133">Transmembrane helix</keyword>
<accession>A0A848QHS3</accession>
<feature type="transmembrane region" description="Helical" evidence="2">
    <location>
        <begin position="76"/>
        <end position="94"/>
    </location>
</feature>
<dbReference type="Proteomes" id="UP000561181">
    <property type="component" value="Unassembled WGS sequence"/>
</dbReference>